<dbReference type="GO" id="GO:0005829">
    <property type="term" value="C:cytosol"/>
    <property type="evidence" value="ECO:0007669"/>
    <property type="project" value="TreeGrafter"/>
</dbReference>
<dbReference type="AlphaFoldDB" id="A0A5B7WVT3"/>
<keyword evidence="5" id="KW-0732">Signal</keyword>
<dbReference type="GO" id="GO:0004601">
    <property type="term" value="F:peroxidase activity"/>
    <property type="evidence" value="ECO:0007669"/>
    <property type="project" value="UniProtKB-KW"/>
</dbReference>
<proteinExistence type="inferred from homology"/>
<evidence type="ECO:0000259" key="9">
    <source>
        <dbReference type="Pfam" id="PF04261"/>
    </source>
</evidence>
<evidence type="ECO:0000256" key="3">
    <source>
        <dbReference type="ARBA" id="ARBA00022617"/>
    </source>
</evidence>
<keyword evidence="4" id="KW-0479">Metal-binding</keyword>
<dbReference type="GO" id="GO:0020037">
    <property type="term" value="F:heme binding"/>
    <property type="evidence" value="ECO:0007669"/>
    <property type="project" value="InterPro"/>
</dbReference>
<name>A0A5B7WVT3_9MICC</name>
<dbReference type="PROSITE" id="PS51404">
    <property type="entry name" value="DYP_PEROXIDASE"/>
    <property type="match status" value="1"/>
</dbReference>
<evidence type="ECO:0000313" key="12">
    <source>
        <dbReference type="Proteomes" id="UP000307000"/>
    </source>
</evidence>
<evidence type="ECO:0000256" key="7">
    <source>
        <dbReference type="ARBA" id="ARBA00023004"/>
    </source>
</evidence>
<keyword evidence="12" id="KW-1185">Reference proteome</keyword>
<dbReference type="RefSeq" id="WP_138926703.1">
    <property type="nucleotide sequence ID" value="NZ_CP034412.1"/>
</dbReference>
<reference evidence="11 12" key="1">
    <citation type="submission" date="2018-12" db="EMBL/GenBank/DDBJ databases">
        <title>Complete Genome Sequence of Glutamicibacter creatinolyticus strain LGCM259,isolated from an abscess of a 12-year-old mare in Italy.</title>
        <authorList>
            <person name="Santos R.G."/>
            <person name="Silva A.L."/>
            <person name="Seyffert N."/>
            <person name="Castro T.L.P."/>
            <person name="Attili A.R."/>
            <person name="Rifici C."/>
            <person name="Mazzullo G."/>
            <person name="Brenig B."/>
            <person name="Venanzi F."/>
            <person name="Azevedo V."/>
        </authorList>
    </citation>
    <scope>NUCLEOTIDE SEQUENCE [LARGE SCALE GENOMIC DNA]</scope>
    <source>
        <strain evidence="11 12">LGCM 259</strain>
    </source>
</reference>
<organism evidence="11 12">
    <name type="scientific">Glutamicibacter creatinolyticus</name>
    <dbReference type="NCBI Taxonomy" id="162496"/>
    <lineage>
        <taxon>Bacteria</taxon>
        <taxon>Bacillati</taxon>
        <taxon>Actinomycetota</taxon>
        <taxon>Actinomycetes</taxon>
        <taxon>Micrococcales</taxon>
        <taxon>Micrococcaceae</taxon>
        <taxon>Glutamicibacter</taxon>
    </lineage>
</organism>
<evidence type="ECO:0000256" key="4">
    <source>
        <dbReference type="ARBA" id="ARBA00022723"/>
    </source>
</evidence>
<feature type="domain" description="Dyp-type peroxidase N-terminal" evidence="9">
    <location>
        <begin position="66"/>
        <end position="212"/>
    </location>
</feature>
<accession>A0A5B7WVT3</accession>
<dbReference type="InterPro" id="IPR048328">
    <property type="entry name" value="Dyp_perox_C"/>
</dbReference>
<evidence type="ECO:0000256" key="6">
    <source>
        <dbReference type="ARBA" id="ARBA00023002"/>
    </source>
</evidence>
<dbReference type="Pfam" id="PF20628">
    <property type="entry name" value="Dyp_perox_C"/>
    <property type="match status" value="1"/>
</dbReference>
<evidence type="ECO:0000256" key="2">
    <source>
        <dbReference type="ARBA" id="ARBA00022559"/>
    </source>
</evidence>
<dbReference type="EMBL" id="CP034412">
    <property type="protein sequence ID" value="QCY48007.1"/>
    <property type="molecule type" value="Genomic_DNA"/>
</dbReference>
<dbReference type="KEGG" id="gcr:GcLGCM259_2299"/>
<evidence type="ECO:0000259" key="10">
    <source>
        <dbReference type="Pfam" id="PF20628"/>
    </source>
</evidence>
<protein>
    <submittedName>
        <fullName evidence="11">Integration host factor</fullName>
    </submittedName>
</protein>
<dbReference type="InterPro" id="IPR006314">
    <property type="entry name" value="Dyp_peroxidase"/>
</dbReference>
<feature type="domain" description="Dyp-type peroxidase C-terminal" evidence="10">
    <location>
        <begin position="226"/>
        <end position="395"/>
    </location>
</feature>
<dbReference type="Proteomes" id="UP000307000">
    <property type="component" value="Chromosome"/>
</dbReference>
<keyword evidence="2" id="KW-0575">Peroxidase</keyword>
<keyword evidence="3" id="KW-0349">Heme</keyword>
<gene>
    <name evidence="11" type="ORF">GcLGCM259_2299</name>
</gene>
<dbReference type="PROSITE" id="PS51318">
    <property type="entry name" value="TAT"/>
    <property type="match status" value="1"/>
</dbReference>
<dbReference type="PANTHER" id="PTHR30521">
    <property type="entry name" value="DEFERROCHELATASE/PEROXIDASE"/>
    <property type="match status" value="1"/>
</dbReference>
<dbReference type="SUPFAM" id="SSF54909">
    <property type="entry name" value="Dimeric alpha+beta barrel"/>
    <property type="match status" value="1"/>
</dbReference>
<comment type="similarity">
    <text evidence="8">Belongs to the DyP-type peroxidase family.</text>
</comment>
<dbReference type="InterPro" id="IPR006311">
    <property type="entry name" value="TAT_signal"/>
</dbReference>
<keyword evidence="6" id="KW-0560">Oxidoreductase</keyword>
<evidence type="ECO:0000256" key="1">
    <source>
        <dbReference type="ARBA" id="ARBA00001970"/>
    </source>
</evidence>
<comment type="cofactor">
    <cofactor evidence="1">
        <name>heme b</name>
        <dbReference type="ChEBI" id="CHEBI:60344"/>
    </cofactor>
</comment>
<dbReference type="GO" id="GO:0046872">
    <property type="term" value="F:metal ion binding"/>
    <property type="evidence" value="ECO:0007669"/>
    <property type="project" value="UniProtKB-KW"/>
</dbReference>
<evidence type="ECO:0000256" key="5">
    <source>
        <dbReference type="ARBA" id="ARBA00022729"/>
    </source>
</evidence>
<evidence type="ECO:0000256" key="8">
    <source>
        <dbReference type="ARBA" id="ARBA00025737"/>
    </source>
</evidence>
<dbReference type="PANTHER" id="PTHR30521:SF4">
    <property type="entry name" value="DEFERROCHELATASE"/>
    <property type="match status" value="1"/>
</dbReference>
<keyword evidence="7" id="KW-0408">Iron</keyword>
<dbReference type="Pfam" id="PF04261">
    <property type="entry name" value="Dyp_perox_N"/>
    <property type="match status" value="1"/>
</dbReference>
<evidence type="ECO:0000313" key="11">
    <source>
        <dbReference type="EMBL" id="QCY48007.1"/>
    </source>
</evidence>
<dbReference type="InterPro" id="IPR048327">
    <property type="entry name" value="Dyp_perox_N"/>
</dbReference>
<dbReference type="InterPro" id="IPR011008">
    <property type="entry name" value="Dimeric_a/b-barrel"/>
</dbReference>
<dbReference type="NCBIfam" id="TIGR01413">
    <property type="entry name" value="Dyp_perox_fam"/>
    <property type="match status" value="1"/>
</dbReference>
<sequence>MSGVPASTRRAEPSRRTLLTGSAVAALGGLVSGFGVGQLTAEQAAASPAGPEPALARYLSPYGRHQPGILENPQAHAVFLGIDMVLEGLEPAAKRERLRSILRMITDDVVRLMAGQGVLADTEPEMAQLPANLSLTVGLSRAAIGLIGPDLAPASLGPLPKFKIDRLREEYGQSDLVIQLCAEDPTVLAHAVRSVRKNLRSITRVKYEQHGFTHAASSQPAGSPFRNLFGQVDGIANPKDDTRRLAVFGHEPSDAWFPDATTLVLRRIQMDLDTWDEVDRPARDFALGRRQSDGAPLSGQHPQDPVDLQAVTELGLPAIAGHAHVARAMPASGDEVLWRRGYSYQEGGSAGLLFASYQVDVARSFIPVQIRLAELDALNEWTSPIGSAVYGVLPGISQGMYLGQQLFQAAGH</sequence>